<dbReference type="PANTHER" id="PTHR48041">
    <property type="entry name" value="ABC TRANSPORTER G FAMILY MEMBER 28"/>
    <property type="match status" value="1"/>
</dbReference>
<dbReference type="InterPro" id="IPR050352">
    <property type="entry name" value="ABCG_transporters"/>
</dbReference>
<feature type="transmembrane region" description="Helical" evidence="6">
    <location>
        <begin position="126"/>
        <end position="144"/>
    </location>
</feature>
<proteinExistence type="predicted"/>
<dbReference type="Proteomes" id="UP001558652">
    <property type="component" value="Unassembled WGS sequence"/>
</dbReference>
<dbReference type="InterPro" id="IPR013525">
    <property type="entry name" value="ABC2_TM"/>
</dbReference>
<dbReference type="AlphaFoldDB" id="A0ABD0YCV7"/>
<feature type="transmembrane region" description="Helical" evidence="6">
    <location>
        <begin position="213"/>
        <end position="237"/>
    </location>
</feature>
<evidence type="ECO:0000256" key="5">
    <source>
        <dbReference type="ARBA" id="ARBA00023136"/>
    </source>
</evidence>
<evidence type="ECO:0000313" key="8">
    <source>
        <dbReference type="EMBL" id="KAL1129140.1"/>
    </source>
</evidence>
<feature type="transmembrane region" description="Helical" evidence="6">
    <location>
        <begin position="21"/>
        <end position="40"/>
    </location>
</feature>
<evidence type="ECO:0000256" key="3">
    <source>
        <dbReference type="ARBA" id="ARBA00022692"/>
    </source>
</evidence>
<evidence type="ECO:0000256" key="2">
    <source>
        <dbReference type="ARBA" id="ARBA00022448"/>
    </source>
</evidence>
<reference evidence="8 9" key="1">
    <citation type="submission" date="2024-07" db="EMBL/GenBank/DDBJ databases">
        <title>Chromosome-level genome assembly of the water stick insect Ranatra chinensis (Heteroptera: Nepidae).</title>
        <authorList>
            <person name="Liu X."/>
        </authorList>
    </citation>
    <scope>NUCLEOTIDE SEQUENCE [LARGE SCALE GENOMIC DNA]</scope>
    <source>
        <strain evidence="8">Cailab_2021Rc</strain>
        <tissue evidence="8">Muscle</tissue>
    </source>
</reference>
<comment type="subcellular location">
    <subcellularLocation>
        <location evidence="1">Membrane</location>
        <topology evidence="1">Multi-pass membrane protein</topology>
    </subcellularLocation>
</comment>
<feature type="transmembrane region" description="Helical" evidence="6">
    <location>
        <begin position="96"/>
        <end position="120"/>
    </location>
</feature>
<gene>
    <name evidence="8" type="ORF">AAG570_013671</name>
</gene>
<evidence type="ECO:0000256" key="1">
    <source>
        <dbReference type="ARBA" id="ARBA00004141"/>
    </source>
</evidence>
<dbReference type="Pfam" id="PF01061">
    <property type="entry name" value="ABC2_membrane"/>
    <property type="match status" value="1"/>
</dbReference>
<organism evidence="8 9">
    <name type="scientific">Ranatra chinensis</name>
    <dbReference type="NCBI Taxonomy" id="642074"/>
    <lineage>
        <taxon>Eukaryota</taxon>
        <taxon>Metazoa</taxon>
        <taxon>Ecdysozoa</taxon>
        <taxon>Arthropoda</taxon>
        <taxon>Hexapoda</taxon>
        <taxon>Insecta</taxon>
        <taxon>Pterygota</taxon>
        <taxon>Neoptera</taxon>
        <taxon>Paraneoptera</taxon>
        <taxon>Hemiptera</taxon>
        <taxon>Heteroptera</taxon>
        <taxon>Panheteroptera</taxon>
        <taxon>Nepomorpha</taxon>
        <taxon>Nepidae</taxon>
        <taxon>Ranatrinae</taxon>
        <taxon>Ranatra</taxon>
    </lineage>
</organism>
<evidence type="ECO:0000256" key="4">
    <source>
        <dbReference type="ARBA" id="ARBA00022989"/>
    </source>
</evidence>
<evidence type="ECO:0000256" key="6">
    <source>
        <dbReference type="SAM" id="Phobius"/>
    </source>
</evidence>
<dbReference type="GO" id="GO:0016020">
    <property type="term" value="C:membrane"/>
    <property type="evidence" value="ECO:0007669"/>
    <property type="project" value="UniProtKB-SubCell"/>
</dbReference>
<keyword evidence="4 6" id="KW-1133">Transmembrane helix</keyword>
<keyword evidence="5 6" id="KW-0472">Membrane</keyword>
<comment type="caution">
    <text evidence="8">The sequence shown here is derived from an EMBL/GenBank/DDBJ whole genome shotgun (WGS) entry which is preliminary data.</text>
</comment>
<keyword evidence="3 6" id="KW-0812">Transmembrane</keyword>
<dbReference type="EMBL" id="JBFDAA010000009">
    <property type="protein sequence ID" value="KAL1129140.1"/>
    <property type="molecule type" value="Genomic_DNA"/>
</dbReference>
<dbReference type="PANTHER" id="PTHR48041:SF105">
    <property type="entry name" value="FI02074P"/>
    <property type="match status" value="1"/>
</dbReference>
<feature type="domain" description="ABC-2 type transporter transmembrane" evidence="7">
    <location>
        <begin position="1"/>
        <end position="169"/>
    </location>
</feature>
<evidence type="ECO:0000313" key="9">
    <source>
        <dbReference type="Proteomes" id="UP001558652"/>
    </source>
</evidence>
<protein>
    <recommendedName>
        <fullName evidence="7">ABC-2 type transporter transmembrane domain-containing protein</fullName>
    </recommendedName>
</protein>
<keyword evidence="9" id="KW-1185">Reference proteome</keyword>
<feature type="transmembrane region" description="Helical" evidence="6">
    <location>
        <begin position="60"/>
        <end position="84"/>
    </location>
</feature>
<name>A0ABD0YCV7_9HEMI</name>
<sequence length="238" mass="27241">MFWGLAKDASQFFNHMKFAMGIVIFHAYTHLMVPILGYPFEIKLVKKEHFNQWYSIGPYFMALTIVKIPTMVALSVVFSCIVYFSSGLPLEMVRLIAFCFSNVLIAFIADSLGLTIGSIFSVTNGAAIGPMSLAPLLGFAIYGFDFAKRISTVWRTVMRTSFLRSAVVANVLVMFGMGRSELECYDPMYCHFKDPMTTLRYLDIDQVSLALEIMWMIVFFVTFRLAFFFALVFRFWLH</sequence>
<feature type="transmembrane region" description="Helical" evidence="6">
    <location>
        <begin position="156"/>
        <end position="178"/>
    </location>
</feature>
<evidence type="ECO:0000259" key="7">
    <source>
        <dbReference type="Pfam" id="PF01061"/>
    </source>
</evidence>
<keyword evidence="2" id="KW-0813">Transport</keyword>
<accession>A0ABD0YCV7</accession>